<evidence type="ECO:0000256" key="3">
    <source>
        <dbReference type="SAM" id="SignalP"/>
    </source>
</evidence>
<evidence type="ECO:0000313" key="5">
    <source>
        <dbReference type="Proteomes" id="UP000827892"/>
    </source>
</evidence>
<gene>
    <name evidence="4" type="ORF">L3Y34_003208</name>
</gene>
<dbReference type="Proteomes" id="UP000827892">
    <property type="component" value="Chromosome IV"/>
</dbReference>
<protein>
    <submittedName>
        <fullName evidence="4">Uncharacterized protein</fullName>
    </submittedName>
</protein>
<sequence length="181" mass="20201">MPLKFLILILCLSSVIADESSGEFPIEASEKSNTLTEYPEHHEDALLSPDLSENSTVQLLDLLKPIGSDDEGGLVEASGGTSGKSPDTATEIPKNENTAGAPENPRTTNLLDLFKMISGCLALLLIGCLLVVFIFYVGFWMRKMVRWTRRKIQDRLRNPQEAEMEMVSLDKFFPEFFVNVF</sequence>
<dbReference type="AlphaFoldDB" id="A0AAE9A8J4"/>
<name>A0AAE9A8J4_CAEBR</name>
<keyword evidence="3" id="KW-0732">Signal</keyword>
<feature type="signal peptide" evidence="3">
    <location>
        <begin position="1"/>
        <end position="17"/>
    </location>
</feature>
<feature type="transmembrane region" description="Helical" evidence="2">
    <location>
        <begin position="116"/>
        <end position="141"/>
    </location>
</feature>
<reference evidence="4 5" key="1">
    <citation type="submission" date="2022-05" db="EMBL/GenBank/DDBJ databases">
        <title>Chromosome-level reference genomes for two strains of Caenorhabditis briggsae: an improved platform for comparative genomics.</title>
        <authorList>
            <person name="Stevens L."/>
            <person name="Andersen E.C."/>
        </authorList>
    </citation>
    <scope>NUCLEOTIDE SEQUENCE [LARGE SCALE GENOMIC DNA]</scope>
    <source>
        <strain evidence="4">QX1410_ONT</strain>
        <tissue evidence="4">Whole-organism</tissue>
    </source>
</reference>
<keyword evidence="2" id="KW-0472">Membrane</keyword>
<evidence type="ECO:0000256" key="2">
    <source>
        <dbReference type="SAM" id="Phobius"/>
    </source>
</evidence>
<evidence type="ECO:0000256" key="1">
    <source>
        <dbReference type="SAM" id="MobiDB-lite"/>
    </source>
</evidence>
<feature type="region of interest" description="Disordered" evidence="1">
    <location>
        <begin position="73"/>
        <end position="105"/>
    </location>
</feature>
<organism evidence="4 5">
    <name type="scientific">Caenorhabditis briggsae</name>
    <dbReference type="NCBI Taxonomy" id="6238"/>
    <lineage>
        <taxon>Eukaryota</taxon>
        <taxon>Metazoa</taxon>
        <taxon>Ecdysozoa</taxon>
        <taxon>Nematoda</taxon>
        <taxon>Chromadorea</taxon>
        <taxon>Rhabditida</taxon>
        <taxon>Rhabditina</taxon>
        <taxon>Rhabditomorpha</taxon>
        <taxon>Rhabditoidea</taxon>
        <taxon>Rhabditidae</taxon>
        <taxon>Peloderinae</taxon>
        <taxon>Caenorhabditis</taxon>
    </lineage>
</organism>
<feature type="chain" id="PRO_5042166076" evidence="3">
    <location>
        <begin position="18"/>
        <end position="181"/>
    </location>
</feature>
<keyword evidence="2" id="KW-1133">Transmembrane helix</keyword>
<accession>A0AAE9A8J4</accession>
<keyword evidence="2" id="KW-0812">Transmembrane</keyword>
<evidence type="ECO:0000313" key="4">
    <source>
        <dbReference type="EMBL" id="ULT93550.1"/>
    </source>
</evidence>
<proteinExistence type="predicted"/>
<dbReference type="EMBL" id="CP090894">
    <property type="protein sequence ID" value="ULT93550.1"/>
    <property type="molecule type" value="Genomic_DNA"/>
</dbReference>